<dbReference type="GO" id="GO:0071051">
    <property type="term" value="P:poly(A)-dependent snoRNA 3'-end processing"/>
    <property type="evidence" value="ECO:0007669"/>
    <property type="project" value="TreeGrafter"/>
</dbReference>
<evidence type="ECO:0000313" key="11">
    <source>
        <dbReference type="Proteomes" id="UP000001568"/>
    </source>
</evidence>
<dbReference type="GO" id="GO:0000176">
    <property type="term" value="C:nuclear exosome (RNase complex)"/>
    <property type="evidence" value="ECO:0007669"/>
    <property type="project" value="TreeGrafter"/>
</dbReference>
<dbReference type="EMBL" id="CP000584">
    <property type="protein sequence ID" value="ABO95783.1"/>
    <property type="molecule type" value="Genomic_DNA"/>
</dbReference>
<reference evidence="10 11" key="1">
    <citation type="journal article" date="2007" name="Proc. Natl. Acad. Sci. U.S.A.">
        <title>The tiny eukaryote Ostreococcus provides genomic insights into the paradox of plankton speciation.</title>
        <authorList>
            <person name="Palenik B."/>
            <person name="Grimwood J."/>
            <person name="Aerts A."/>
            <person name="Rouze P."/>
            <person name="Salamov A."/>
            <person name="Putnam N."/>
            <person name="Dupont C."/>
            <person name="Jorgensen R."/>
            <person name="Derelle E."/>
            <person name="Rombauts S."/>
            <person name="Zhou K."/>
            <person name="Otillar R."/>
            <person name="Merchant S.S."/>
            <person name="Podell S."/>
            <person name="Gaasterland T."/>
            <person name="Napoli C."/>
            <person name="Gendler K."/>
            <person name="Manuell A."/>
            <person name="Tai V."/>
            <person name="Vallon O."/>
            <person name="Piganeau G."/>
            <person name="Jancek S."/>
            <person name="Heijde M."/>
            <person name="Jabbari K."/>
            <person name="Bowler C."/>
            <person name="Lohr M."/>
            <person name="Robbens S."/>
            <person name="Werner G."/>
            <person name="Dubchak I."/>
            <person name="Pazour G.J."/>
            <person name="Ren Q."/>
            <person name="Paulsen I."/>
            <person name="Delwiche C."/>
            <person name="Schmutz J."/>
            <person name="Rokhsar D."/>
            <person name="Van de Peer Y."/>
            <person name="Moreau H."/>
            <person name="Grigoriev I.V."/>
        </authorList>
    </citation>
    <scope>NUCLEOTIDE SEQUENCE [LARGE SCALE GENOMIC DNA]</scope>
    <source>
        <strain evidence="10 11">CCE9901</strain>
    </source>
</reference>
<evidence type="ECO:0000256" key="4">
    <source>
        <dbReference type="ARBA" id="ARBA00022490"/>
    </source>
</evidence>
<dbReference type="InterPro" id="IPR027408">
    <property type="entry name" value="PNPase/RNase_PH_dom_sf"/>
</dbReference>
<dbReference type="GO" id="GO:0071028">
    <property type="term" value="P:nuclear mRNA surveillance"/>
    <property type="evidence" value="ECO:0007669"/>
    <property type="project" value="TreeGrafter"/>
</dbReference>
<gene>
    <name evidence="10" type="ORF">OSTLU_92599</name>
</gene>
<dbReference type="Gramene" id="ABO95783">
    <property type="protein sequence ID" value="ABO95783"/>
    <property type="gene ID" value="OSTLU_92599"/>
</dbReference>
<dbReference type="InterPro" id="IPR020568">
    <property type="entry name" value="Ribosomal_Su5_D2-typ_SF"/>
</dbReference>
<keyword evidence="6" id="KW-0271">Exosome</keyword>
<keyword evidence="8" id="KW-0539">Nucleus</keyword>
<protein>
    <recommendedName>
        <fullName evidence="9">Exoribonuclease phosphorolytic domain-containing protein</fullName>
    </recommendedName>
</protein>
<dbReference type="RefSeq" id="XP_001417490.1">
    <property type="nucleotide sequence ID" value="XM_001417453.1"/>
</dbReference>
<dbReference type="SUPFAM" id="SSF55666">
    <property type="entry name" value="Ribonuclease PH domain 2-like"/>
    <property type="match status" value="1"/>
</dbReference>
<accession>A4RVY5</accession>
<dbReference type="eggNOG" id="KOG1068">
    <property type="taxonomic scope" value="Eukaryota"/>
</dbReference>
<dbReference type="Gene3D" id="3.30.230.70">
    <property type="entry name" value="GHMP Kinase, N-terminal domain"/>
    <property type="match status" value="1"/>
</dbReference>
<name>A4RVY5_OSTLU</name>
<dbReference type="CDD" id="cd11371">
    <property type="entry name" value="RNase_PH_MTR3"/>
    <property type="match status" value="1"/>
</dbReference>
<evidence type="ECO:0000256" key="8">
    <source>
        <dbReference type="ARBA" id="ARBA00023242"/>
    </source>
</evidence>
<dbReference type="PANTHER" id="PTHR11953">
    <property type="entry name" value="EXOSOME COMPLEX COMPONENT"/>
    <property type="match status" value="1"/>
</dbReference>
<dbReference type="InterPro" id="IPR050080">
    <property type="entry name" value="RNase_PH"/>
</dbReference>
<dbReference type="GO" id="GO:0005730">
    <property type="term" value="C:nucleolus"/>
    <property type="evidence" value="ECO:0007669"/>
    <property type="project" value="TreeGrafter"/>
</dbReference>
<dbReference type="GO" id="GO:0000177">
    <property type="term" value="C:cytoplasmic exosome (RNase complex)"/>
    <property type="evidence" value="ECO:0007669"/>
    <property type="project" value="TreeGrafter"/>
</dbReference>
<keyword evidence="4" id="KW-0963">Cytoplasm</keyword>
<evidence type="ECO:0000256" key="7">
    <source>
        <dbReference type="ARBA" id="ARBA00022884"/>
    </source>
</evidence>
<keyword evidence="7" id="KW-0694">RNA-binding</keyword>
<dbReference type="OrthoDB" id="27298at2759"/>
<dbReference type="SUPFAM" id="SSF54211">
    <property type="entry name" value="Ribosomal protein S5 domain 2-like"/>
    <property type="match status" value="1"/>
</dbReference>
<dbReference type="OMA" id="MCCVYGP"/>
<dbReference type="GeneID" id="5001393"/>
<dbReference type="PANTHER" id="PTHR11953:SF2">
    <property type="entry name" value="EXOSOME COMPLEX COMPONENT MTR3"/>
    <property type="match status" value="1"/>
</dbReference>
<evidence type="ECO:0000256" key="6">
    <source>
        <dbReference type="ARBA" id="ARBA00022835"/>
    </source>
</evidence>
<evidence type="ECO:0000256" key="1">
    <source>
        <dbReference type="ARBA" id="ARBA00004123"/>
    </source>
</evidence>
<dbReference type="GO" id="GO:0016075">
    <property type="term" value="P:rRNA catabolic process"/>
    <property type="evidence" value="ECO:0007669"/>
    <property type="project" value="TreeGrafter"/>
</dbReference>
<organism evidence="10 11">
    <name type="scientific">Ostreococcus lucimarinus (strain CCE9901)</name>
    <dbReference type="NCBI Taxonomy" id="436017"/>
    <lineage>
        <taxon>Eukaryota</taxon>
        <taxon>Viridiplantae</taxon>
        <taxon>Chlorophyta</taxon>
        <taxon>Mamiellophyceae</taxon>
        <taxon>Mamiellales</taxon>
        <taxon>Bathycoccaceae</taxon>
        <taxon>Ostreococcus</taxon>
    </lineage>
</organism>
<feature type="domain" description="Exoribonuclease phosphorolytic" evidence="9">
    <location>
        <begin position="17"/>
        <end position="153"/>
    </location>
</feature>
<comment type="subcellular location">
    <subcellularLocation>
        <location evidence="2">Cytoplasm</location>
    </subcellularLocation>
    <subcellularLocation>
        <location evidence="1">Nucleus</location>
    </subcellularLocation>
</comment>
<keyword evidence="11" id="KW-1185">Reference proteome</keyword>
<dbReference type="GO" id="GO:0034475">
    <property type="term" value="P:U4 snRNA 3'-end processing"/>
    <property type="evidence" value="ECO:0007669"/>
    <property type="project" value="TreeGrafter"/>
</dbReference>
<dbReference type="InterPro" id="IPR036345">
    <property type="entry name" value="ExoRNase_PH_dom2_sf"/>
</dbReference>
<dbReference type="InterPro" id="IPR001247">
    <property type="entry name" value="ExoRNase_PH_dom1"/>
</dbReference>
<evidence type="ECO:0000259" key="9">
    <source>
        <dbReference type="Pfam" id="PF01138"/>
    </source>
</evidence>
<dbReference type="KEGG" id="olu:OSTLU_92599"/>
<keyword evidence="5" id="KW-0698">rRNA processing</keyword>
<sequence>MPSSLAPREDARADAHCRALVVALDVVPAAAGSAYVELGDTKASCAVYGPRRGRAELAGVDRGTLDVDAYRAPFATGARALDGANRARARGRGARTADDGLARTVKEALSASVLTESFPKTQVDACVTVLDARGGEAVACVLAASAALARAGVACRDLVSACECARAGERMMLDPTREEIETSDGMVFLAQMSSMEAYAKTETFGRWNADETERALDACAAGCNRFDAVLREALRANPRD</sequence>
<dbReference type="Pfam" id="PF01138">
    <property type="entry name" value="RNase_PH"/>
    <property type="match status" value="1"/>
</dbReference>
<dbReference type="GO" id="GO:0006364">
    <property type="term" value="P:rRNA processing"/>
    <property type="evidence" value="ECO:0007669"/>
    <property type="project" value="UniProtKB-KW"/>
</dbReference>
<comment type="similarity">
    <text evidence="3">Belongs to the RNase PH family.</text>
</comment>
<evidence type="ECO:0000256" key="5">
    <source>
        <dbReference type="ARBA" id="ARBA00022552"/>
    </source>
</evidence>
<dbReference type="STRING" id="436017.A4RVY5"/>
<proteinExistence type="inferred from homology"/>
<dbReference type="GO" id="GO:0003723">
    <property type="term" value="F:RNA binding"/>
    <property type="evidence" value="ECO:0007669"/>
    <property type="project" value="UniProtKB-KW"/>
</dbReference>
<evidence type="ECO:0000256" key="2">
    <source>
        <dbReference type="ARBA" id="ARBA00004496"/>
    </source>
</evidence>
<dbReference type="AlphaFoldDB" id="A4RVY5"/>
<evidence type="ECO:0000313" key="10">
    <source>
        <dbReference type="EMBL" id="ABO95783.1"/>
    </source>
</evidence>
<dbReference type="HOGENOM" id="CLU_063514_0_0_1"/>
<evidence type="ECO:0000256" key="3">
    <source>
        <dbReference type="ARBA" id="ARBA00006678"/>
    </source>
</evidence>
<dbReference type="Proteomes" id="UP000001568">
    <property type="component" value="Chromosome 4"/>
</dbReference>